<dbReference type="InterPro" id="IPR026881">
    <property type="entry name" value="WYL_dom"/>
</dbReference>
<dbReference type="InterPro" id="IPR036388">
    <property type="entry name" value="WH-like_DNA-bd_sf"/>
</dbReference>
<dbReference type="InterPro" id="IPR051534">
    <property type="entry name" value="CBASS_pafABC_assoc_protein"/>
</dbReference>
<dbReference type="Pfam" id="PF25583">
    <property type="entry name" value="WCX"/>
    <property type="match status" value="1"/>
</dbReference>
<dbReference type="Gene3D" id="1.10.10.10">
    <property type="entry name" value="Winged helix-like DNA-binding domain superfamily/Winged helix DNA-binding domain"/>
    <property type="match status" value="1"/>
</dbReference>
<dbReference type="PROSITE" id="PS52050">
    <property type="entry name" value="WYL"/>
    <property type="match status" value="1"/>
</dbReference>
<evidence type="ECO:0000313" key="4">
    <source>
        <dbReference type="Proteomes" id="UP000315017"/>
    </source>
</evidence>
<dbReference type="PANTHER" id="PTHR34580">
    <property type="match status" value="1"/>
</dbReference>
<dbReference type="KEGG" id="aagg:ETAA8_09800"/>
<dbReference type="Proteomes" id="UP000315017">
    <property type="component" value="Chromosome"/>
</dbReference>
<organism evidence="3 4">
    <name type="scientific">Anatilimnocola aggregata</name>
    <dbReference type="NCBI Taxonomy" id="2528021"/>
    <lineage>
        <taxon>Bacteria</taxon>
        <taxon>Pseudomonadati</taxon>
        <taxon>Planctomycetota</taxon>
        <taxon>Planctomycetia</taxon>
        <taxon>Pirellulales</taxon>
        <taxon>Pirellulaceae</taxon>
        <taxon>Anatilimnocola</taxon>
    </lineage>
</organism>
<protein>
    <submittedName>
        <fullName evidence="3">Uncharacterized protein</fullName>
    </submittedName>
</protein>
<dbReference type="PANTHER" id="PTHR34580:SF1">
    <property type="entry name" value="PROTEIN PAFC"/>
    <property type="match status" value="1"/>
</dbReference>
<evidence type="ECO:0000259" key="2">
    <source>
        <dbReference type="Pfam" id="PF25583"/>
    </source>
</evidence>
<evidence type="ECO:0000259" key="1">
    <source>
        <dbReference type="Pfam" id="PF13280"/>
    </source>
</evidence>
<feature type="domain" description="WYL" evidence="1">
    <location>
        <begin position="129"/>
        <end position="196"/>
    </location>
</feature>
<proteinExistence type="predicted"/>
<dbReference type="EMBL" id="CP036274">
    <property type="protein sequence ID" value="QDU25908.1"/>
    <property type="molecule type" value="Genomic_DNA"/>
</dbReference>
<dbReference type="Pfam" id="PF13280">
    <property type="entry name" value="WYL"/>
    <property type="match status" value="1"/>
</dbReference>
<accession>A0A517Y6P0</accession>
<dbReference type="InterPro" id="IPR036390">
    <property type="entry name" value="WH_DNA-bd_sf"/>
</dbReference>
<dbReference type="InterPro" id="IPR057727">
    <property type="entry name" value="WCX_dom"/>
</dbReference>
<name>A0A517Y6P0_9BACT</name>
<dbReference type="AlphaFoldDB" id="A0A517Y6P0"/>
<dbReference type="PIRSF" id="PIRSF016838">
    <property type="entry name" value="PafC"/>
    <property type="match status" value="1"/>
</dbReference>
<keyword evidence="4" id="KW-1185">Reference proteome</keyword>
<gene>
    <name evidence="3" type="ORF">ETAA8_09800</name>
</gene>
<dbReference type="InterPro" id="IPR028349">
    <property type="entry name" value="PafC-like"/>
</dbReference>
<dbReference type="SUPFAM" id="SSF46785">
    <property type="entry name" value="Winged helix' DNA-binding domain"/>
    <property type="match status" value="1"/>
</dbReference>
<feature type="domain" description="WCX" evidence="2">
    <location>
        <begin position="228"/>
        <end position="304"/>
    </location>
</feature>
<evidence type="ECO:0000313" key="3">
    <source>
        <dbReference type="EMBL" id="QDU25908.1"/>
    </source>
</evidence>
<reference evidence="3 4" key="1">
    <citation type="submission" date="2019-02" db="EMBL/GenBank/DDBJ databases">
        <title>Deep-cultivation of Planctomycetes and their phenomic and genomic characterization uncovers novel biology.</title>
        <authorList>
            <person name="Wiegand S."/>
            <person name="Jogler M."/>
            <person name="Boedeker C."/>
            <person name="Pinto D."/>
            <person name="Vollmers J."/>
            <person name="Rivas-Marin E."/>
            <person name="Kohn T."/>
            <person name="Peeters S.H."/>
            <person name="Heuer A."/>
            <person name="Rast P."/>
            <person name="Oberbeckmann S."/>
            <person name="Bunk B."/>
            <person name="Jeske O."/>
            <person name="Meyerdierks A."/>
            <person name="Storesund J.E."/>
            <person name="Kallscheuer N."/>
            <person name="Luecker S."/>
            <person name="Lage O.M."/>
            <person name="Pohl T."/>
            <person name="Merkel B.J."/>
            <person name="Hornburger P."/>
            <person name="Mueller R.-W."/>
            <person name="Bruemmer F."/>
            <person name="Labrenz M."/>
            <person name="Spormann A.M."/>
            <person name="Op den Camp H."/>
            <person name="Overmann J."/>
            <person name="Amann R."/>
            <person name="Jetten M.S.M."/>
            <person name="Mascher T."/>
            <person name="Medema M.H."/>
            <person name="Devos D.P."/>
            <person name="Kaster A.-K."/>
            <person name="Ovreas L."/>
            <person name="Rohde M."/>
            <person name="Galperin M.Y."/>
            <person name="Jogler C."/>
        </authorList>
    </citation>
    <scope>NUCLEOTIDE SEQUENCE [LARGE SCALE GENOMIC DNA]</scope>
    <source>
        <strain evidence="3 4">ETA_A8</strain>
    </source>
</reference>
<sequence>MLQGGQAYNAQALAELCGVTRRTIFRDLEALRDADVPLQYDEQRGSYQIPGHFFLPPTQFTTEEAFAMLVLSRQMGDRRSIPFYAAAQSAADKLANTLPQRFVAYLRSVTSAVRIRLDATNSLVGQERIYEQLLAAISSRCCVRMRYESLHEQRQIQTKLHPYRLLFHQHSWYVIGRSSVHREVRTFNVSRIRKIQILEEPLRMPKNFRIESHLRNAWRLNPEPGPDRNVKIRFSPKVARNVEEVQWHKTQQTQRLEDGALDFTVTVSGLQEISWWILGYADEAEVIEPLELREIIRQRAERLLAVYKRPT</sequence>